<keyword evidence="3 9" id="KW-0813">Transport</keyword>
<keyword evidence="4 9" id="KW-1003">Cell membrane</keyword>
<evidence type="ECO:0000256" key="8">
    <source>
        <dbReference type="ARBA" id="ARBA00023251"/>
    </source>
</evidence>
<keyword evidence="7 9" id="KW-0472">Membrane</keyword>
<evidence type="ECO:0000259" key="10">
    <source>
        <dbReference type="PROSITE" id="PS51012"/>
    </source>
</evidence>
<evidence type="ECO:0000256" key="9">
    <source>
        <dbReference type="RuleBase" id="RU361157"/>
    </source>
</evidence>
<feature type="transmembrane region" description="Helical" evidence="9">
    <location>
        <begin position="216"/>
        <end position="238"/>
    </location>
</feature>
<protein>
    <recommendedName>
        <fullName evidence="9">Transport permease protein</fullName>
    </recommendedName>
</protein>
<feature type="transmembrane region" description="Helical" evidence="9">
    <location>
        <begin position="94"/>
        <end position="122"/>
    </location>
</feature>
<accession>A0ABX8BLF1</accession>
<dbReference type="PROSITE" id="PS51012">
    <property type="entry name" value="ABC_TM2"/>
    <property type="match status" value="1"/>
</dbReference>
<gene>
    <name evidence="11" type="ORF">KGD84_00300</name>
</gene>
<evidence type="ECO:0000256" key="6">
    <source>
        <dbReference type="ARBA" id="ARBA00022989"/>
    </source>
</evidence>
<evidence type="ECO:0000256" key="3">
    <source>
        <dbReference type="ARBA" id="ARBA00022448"/>
    </source>
</evidence>
<dbReference type="InterPro" id="IPR013525">
    <property type="entry name" value="ABC2_TM"/>
</dbReference>
<feature type="transmembrane region" description="Helical" evidence="9">
    <location>
        <begin position="24"/>
        <end position="42"/>
    </location>
</feature>
<dbReference type="InterPro" id="IPR051449">
    <property type="entry name" value="ABC-2_transporter_component"/>
</dbReference>
<feature type="transmembrane region" description="Helical" evidence="9">
    <location>
        <begin position="128"/>
        <end position="152"/>
    </location>
</feature>
<feature type="transmembrane region" description="Helical" evidence="9">
    <location>
        <begin position="54"/>
        <end position="73"/>
    </location>
</feature>
<comment type="subcellular location">
    <subcellularLocation>
        <location evidence="1 9">Cell membrane</location>
        <topology evidence="1 9">Multi-pass membrane protein</topology>
    </subcellularLocation>
</comment>
<sequence>MRPALTGATALRILRQLRHDPRTVALLLLVPSLLLVLLRFVFDDEAFFARLAPQLVAIFPFVVLFLITSIATLRERRSGTLERLMTLPVGRFDLLLGYALAFGLVAVAQVAVVIAVALWLGMETEGSLWTLGAISLADALLGIALGLFASAFAHSEFQVVQFMPAFVMPQVLLCGLFAPREDMADALYLVSAVMPLSYAVDAITEAVERPEVTGDLLVDTGIVLGSAVLALLLGAATLRRRTP</sequence>
<evidence type="ECO:0000313" key="11">
    <source>
        <dbReference type="EMBL" id="QUX22899.1"/>
    </source>
</evidence>
<evidence type="ECO:0000256" key="7">
    <source>
        <dbReference type="ARBA" id="ARBA00023136"/>
    </source>
</evidence>
<keyword evidence="12" id="KW-1185">Reference proteome</keyword>
<name>A0ABX8BLF1_9ACTN</name>
<dbReference type="Proteomes" id="UP000676079">
    <property type="component" value="Chromosome"/>
</dbReference>
<evidence type="ECO:0000256" key="4">
    <source>
        <dbReference type="ARBA" id="ARBA00022475"/>
    </source>
</evidence>
<dbReference type="RefSeq" id="WP_220564112.1">
    <property type="nucleotide sequence ID" value="NZ_CP074133.1"/>
</dbReference>
<dbReference type="InterPro" id="IPR047817">
    <property type="entry name" value="ABC2_TM_bact-type"/>
</dbReference>
<keyword evidence="8" id="KW-0046">Antibiotic resistance</keyword>
<feature type="domain" description="ABC transmembrane type-2" evidence="10">
    <location>
        <begin position="11"/>
        <end position="241"/>
    </location>
</feature>
<keyword evidence="6 9" id="KW-1133">Transmembrane helix</keyword>
<dbReference type="Pfam" id="PF01061">
    <property type="entry name" value="ABC2_membrane"/>
    <property type="match status" value="1"/>
</dbReference>
<dbReference type="PANTHER" id="PTHR30294">
    <property type="entry name" value="MEMBRANE COMPONENT OF ABC TRANSPORTER YHHJ-RELATED"/>
    <property type="match status" value="1"/>
</dbReference>
<proteinExistence type="inferred from homology"/>
<dbReference type="EMBL" id="CP074133">
    <property type="protein sequence ID" value="QUX22899.1"/>
    <property type="molecule type" value="Genomic_DNA"/>
</dbReference>
<evidence type="ECO:0000256" key="5">
    <source>
        <dbReference type="ARBA" id="ARBA00022692"/>
    </source>
</evidence>
<evidence type="ECO:0000256" key="2">
    <source>
        <dbReference type="ARBA" id="ARBA00007783"/>
    </source>
</evidence>
<evidence type="ECO:0000256" key="1">
    <source>
        <dbReference type="ARBA" id="ARBA00004651"/>
    </source>
</evidence>
<dbReference type="InterPro" id="IPR000412">
    <property type="entry name" value="ABC_2_transport"/>
</dbReference>
<evidence type="ECO:0000313" key="12">
    <source>
        <dbReference type="Proteomes" id="UP000676079"/>
    </source>
</evidence>
<dbReference type="PANTHER" id="PTHR30294:SF38">
    <property type="entry name" value="TRANSPORT PERMEASE PROTEIN"/>
    <property type="match status" value="1"/>
</dbReference>
<comment type="similarity">
    <text evidence="2 9">Belongs to the ABC-2 integral membrane protein family.</text>
</comment>
<reference evidence="11 12" key="1">
    <citation type="submission" date="2021-05" db="EMBL/GenBank/DDBJ databases">
        <title>Direct Submission.</title>
        <authorList>
            <person name="Li K."/>
            <person name="Gao J."/>
        </authorList>
    </citation>
    <scope>NUCLEOTIDE SEQUENCE [LARGE SCALE GENOMIC DNA]</scope>
    <source>
        <strain evidence="11 12">Mg02</strain>
    </source>
</reference>
<feature type="transmembrane region" description="Helical" evidence="9">
    <location>
        <begin position="159"/>
        <end position="178"/>
    </location>
</feature>
<dbReference type="PIRSF" id="PIRSF006648">
    <property type="entry name" value="DrrB"/>
    <property type="match status" value="1"/>
</dbReference>
<organism evidence="11 12">
    <name type="scientific">Nocardiopsis changdeensis</name>
    <dbReference type="NCBI Taxonomy" id="2831969"/>
    <lineage>
        <taxon>Bacteria</taxon>
        <taxon>Bacillati</taxon>
        <taxon>Actinomycetota</taxon>
        <taxon>Actinomycetes</taxon>
        <taxon>Streptosporangiales</taxon>
        <taxon>Nocardiopsidaceae</taxon>
        <taxon>Nocardiopsis</taxon>
    </lineage>
</organism>
<keyword evidence="5 9" id="KW-0812">Transmembrane</keyword>